<reference evidence="3 4" key="1">
    <citation type="submission" date="2010-08" db="EMBL/GenBank/DDBJ databases">
        <title>The draft genome of Desulfovibrio fructosovorans JJ.</title>
        <authorList>
            <consortium name="US DOE Joint Genome Institute (JGI-PGF)"/>
            <person name="Lucas S."/>
            <person name="Copeland A."/>
            <person name="Lapidus A."/>
            <person name="Cheng J.-F."/>
            <person name="Bruce D."/>
            <person name="Goodwin L."/>
            <person name="Pitluck S."/>
            <person name="Land M.L."/>
            <person name="Hauser L."/>
            <person name="Chang Y.-J."/>
            <person name="Jeffries C."/>
            <person name="Wall J.D."/>
            <person name="Stahl D.A."/>
            <person name="Arkin A.P."/>
            <person name="Dehal P."/>
            <person name="Stolyar S.M."/>
            <person name="Hazen T.C."/>
            <person name="Woyke T.J."/>
        </authorList>
    </citation>
    <scope>NUCLEOTIDE SEQUENCE [LARGE SCALE GENOMIC DNA]</scope>
    <source>
        <strain evidence="3 4">JJ</strain>
    </source>
</reference>
<evidence type="ECO:0000313" key="3">
    <source>
        <dbReference type="EMBL" id="EFL52277.1"/>
    </source>
</evidence>
<dbReference type="STRING" id="596151.DesfrDRAFT_1097"/>
<dbReference type="eggNOG" id="COG1406">
    <property type="taxonomic scope" value="Bacteria"/>
</dbReference>
<dbReference type="SUPFAM" id="SSF103039">
    <property type="entry name" value="CheC-like"/>
    <property type="match status" value="1"/>
</dbReference>
<sequence>MTDPLDIQEFLGALTRRTEAFFNDELGIVFTGRGSQIDDVQKLDLKSVTAIMSATGALKLYLAYSFDAPLIDAAFAAYTADLDIAEDEREDAVQETAGDIINIIVGNALADLAANGPTIALSPPIILTEAKSVMRHRGAKFASAELRADAGHMSIHLIGPGELFNDSLEYVKE</sequence>
<accession>E1JTZ8</accession>
<dbReference type="OrthoDB" id="5452634at2"/>
<protein>
    <recommendedName>
        <fullName evidence="2">Chemotaxis phosphatase CheX-like domain-containing protein</fullName>
    </recommendedName>
</protein>
<evidence type="ECO:0000259" key="2">
    <source>
        <dbReference type="Pfam" id="PF13690"/>
    </source>
</evidence>
<comment type="caution">
    <text evidence="3">The sequence shown here is derived from an EMBL/GenBank/DDBJ whole genome shotgun (WGS) entry which is preliminary data.</text>
</comment>
<proteinExistence type="predicted"/>
<name>E1JTZ8_SOLFR</name>
<dbReference type="EMBL" id="AECZ01000005">
    <property type="protein sequence ID" value="EFL52277.1"/>
    <property type="molecule type" value="Genomic_DNA"/>
</dbReference>
<evidence type="ECO:0000256" key="1">
    <source>
        <dbReference type="ARBA" id="ARBA00022500"/>
    </source>
</evidence>
<dbReference type="Gene3D" id="3.40.1550.10">
    <property type="entry name" value="CheC-like"/>
    <property type="match status" value="1"/>
</dbReference>
<evidence type="ECO:0000313" key="4">
    <source>
        <dbReference type="Proteomes" id="UP000006250"/>
    </source>
</evidence>
<dbReference type="InterPro" id="IPR028976">
    <property type="entry name" value="CheC-like_sf"/>
</dbReference>
<dbReference type="RefSeq" id="WP_005991878.1">
    <property type="nucleotide sequence ID" value="NZ_AECZ01000005.1"/>
</dbReference>
<dbReference type="Pfam" id="PF13690">
    <property type="entry name" value="CheX"/>
    <property type="match status" value="1"/>
</dbReference>
<keyword evidence="4" id="KW-1185">Reference proteome</keyword>
<gene>
    <name evidence="3" type="ORF">DesfrDRAFT_1097</name>
</gene>
<dbReference type="InterPro" id="IPR028051">
    <property type="entry name" value="CheX-like_dom"/>
</dbReference>
<keyword evidence="1" id="KW-0145">Chemotaxis</keyword>
<dbReference type="GO" id="GO:0006935">
    <property type="term" value="P:chemotaxis"/>
    <property type="evidence" value="ECO:0007669"/>
    <property type="project" value="UniProtKB-KW"/>
</dbReference>
<dbReference type="AlphaFoldDB" id="E1JTZ8"/>
<organism evidence="3 4">
    <name type="scientific">Solidesulfovibrio fructosivorans JJ]</name>
    <dbReference type="NCBI Taxonomy" id="596151"/>
    <lineage>
        <taxon>Bacteria</taxon>
        <taxon>Pseudomonadati</taxon>
        <taxon>Thermodesulfobacteriota</taxon>
        <taxon>Desulfovibrionia</taxon>
        <taxon>Desulfovibrionales</taxon>
        <taxon>Desulfovibrionaceae</taxon>
        <taxon>Solidesulfovibrio</taxon>
    </lineage>
</organism>
<feature type="domain" description="Chemotaxis phosphatase CheX-like" evidence="2">
    <location>
        <begin position="48"/>
        <end position="137"/>
    </location>
</feature>
<dbReference type="Proteomes" id="UP000006250">
    <property type="component" value="Unassembled WGS sequence"/>
</dbReference>